<evidence type="ECO:0000259" key="7">
    <source>
        <dbReference type="Pfam" id="PF04542"/>
    </source>
</evidence>
<dbReference type="GO" id="GO:0071482">
    <property type="term" value="P:cellular response to light stimulus"/>
    <property type="evidence" value="ECO:0007669"/>
    <property type="project" value="UniProtKB-ARBA"/>
</dbReference>
<dbReference type="PANTHER" id="PTHR30603:SF47">
    <property type="entry name" value="RNA POLYMERASE SIGMA FACTOR SIGD, CHLOROPLASTIC"/>
    <property type="match status" value="1"/>
</dbReference>
<dbReference type="NCBIfam" id="TIGR02937">
    <property type="entry name" value="sigma70-ECF"/>
    <property type="match status" value="1"/>
</dbReference>
<keyword evidence="5" id="KW-0804">Transcription</keyword>
<keyword evidence="2" id="KW-0805">Transcription regulation</keyword>
<dbReference type="OrthoDB" id="206108at2759"/>
<sequence>KASRERIIRSYRSLVVSIASRYQGKGLTLGDLIQVLDLFLYSVLIYMNIIACHACAKEPFSISQHGNIGLLRGAERFDSGKGFKLSTYAYWWIKQAILRALTNSSGLIRLPKSLRDMLPEIAEVNNAWIERWGKPPSYGEIAKVLNVEASRVRIAVEMSRPTISLDQPVAGQDGLSLQDIIPGPDELTAEEMIKRQLLKQELQEIFRTILSEREAHVVRLYFGLTGQRPQSFAEIGKLLNLSRERARQLYHIALPKLRQKCILDRLEDYLE</sequence>
<evidence type="ECO:0000259" key="8">
    <source>
        <dbReference type="Pfam" id="PF04545"/>
    </source>
</evidence>
<dbReference type="PRINTS" id="PR00046">
    <property type="entry name" value="SIGMA70FCT"/>
</dbReference>
<dbReference type="InterPro" id="IPR007627">
    <property type="entry name" value="RNA_pol_sigma70_r2"/>
</dbReference>
<keyword evidence="4" id="KW-0238">DNA-binding</keyword>
<dbReference type="InterPro" id="IPR013325">
    <property type="entry name" value="RNA_pol_sigma_r2"/>
</dbReference>
<dbReference type="GO" id="GO:0006352">
    <property type="term" value="P:DNA-templated transcription initiation"/>
    <property type="evidence" value="ECO:0007669"/>
    <property type="project" value="InterPro"/>
</dbReference>
<feature type="non-terminal residue" evidence="9">
    <location>
        <position position="271"/>
    </location>
</feature>
<dbReference type="EMBL" id="JAKUCV010005994">
    <property type="protein sequence ID" value="KAJ4829097.1"/>
    <property type="molecule type" value="Genomic_DNA"/>
</dbReference>
<evidence type="ECO:0000313" key="10">
    <source>
        <dbReference type="Proteomes" id="UP001141552"/>
    </source>
</evidence>
<evidence type="ECO:0000256" key="4">
    <source>
        <dbReference type="ARBA" id="ARBA00023125"/>
    </source>
</evidence>
<gene>
    <name evidence="9" type="ORF">Tsubulata_042153</name>
</gene>
<dbReference type="Proteomes" id="UP001141552">
    <property type="component" value="Unassembled WGS sequence"/>
</dbReference>
<dbReference type="GO" id="GO:0016987">
    <property type="term" value="F:sigma factor activity"/>
    <property type="evidence" value="ECO:0007669"/>
    <property type="project" value="UniProtKB-KW"/>
</dbReference>
<comment type="caution">
    <text evidence="9">The sequence shown here is derived from an EMBL/GenBank/DDBJ whole genome shotgun (WGS) entry which is preliminary data.</text>
</comment>
<dbReference type="SUPFAM" id="SSF88659">
    <property type="entry name" value="Sigma3 and sigma4 domains of RNA polymerase sigma factors"/>
    <property type="match status" value="2"/>
</dbReference>
<keyword evidence="10" id="KW-1185">Reference proteome</keyword>
<organism evidence="9 10">
    <name type="scientific">Turnera subulata</name>
    <dbReference type="NCBI Taxonomy" id="218843"/>
    <lineage>
        <taxon>Eukaryota</taxon>
        <taxon>Viridiplantae</taxon>
        <taxon>Streptophyta</taxon>
        <taxon>Embryophyta</taxon>
        <taxon>Tracheophyta</taxon>
        <taxon>Spermatophyta</taxon>
        <taxon>Magnoliopsida</taxon>
        <taxon>eudicotyledons</taxon>
        <taxon>Gunneridae</taxon>
        <taxon>Pentapetalae</taxon>
        <taxon>rosids</taxon>
        <taxon>fabids</taxon>
        <taxon>Malpighiales</taxon>
        <taxon>Passifloraceae</taxon>
        <taxon>Turnera</taxon>
    </lineage>
</organism>
<dbReference type="Pfam" id="PF04545">
    <property type="entry name" value="Sigma70_r4"/>
    <property type="match status" value="1"/>
</dbReference>
<feature type="non-terminal residue" evidence="9">
    <location>
        <position position="1"/>
    </location>
</feature>
<comment type="similarity">
    <text evidence="1">Belongs to the sigma-70 factor family.</text>
</comment>
<protein>
    <recommendedName>
        <fullName evidence="11">RNA polymerase sigma-70 domain-containing protein</fullName>
    </recommendedName>
</protein>
<accession>A0A9Q0J5T9</accession>
<name>A0A9Q0J5T9_9ROSI</name>
<dbReference type="SUPFAM" id="SSF88946">
    <property type="entry name" value="Sigma2 domain of RNA polymerase sigma factors"/>
    <property type="match status" value="2"/>
</dbReference>
<feature type="domain" description="RNA polymerase sigma-70 region 4" evidence="8">
    <location>
        <begin position="210"/>
        <end position="259"/>
    </location>
</feature>
<feature type="domain" description="RNA polymerase sigma-70 region 3" evidence="6">
    <location>
        <begin position="119"/>
        <end position="192"/>
    </location>
</feature>
<feature type="domain" description="RNA polymerase sigma-70 region 2" evidence="7">
    <location>
        <begin position="64"/>
        <end position="103"/>
    </location>
</feature>
<proteinExistence type="inferred from homology"/>
<dbReference type="CDD" id="cd06171">
    <property type="entry name" value="Sigma70_r4"/>
    <property type="match status" value="1"/>
</dbReference>
<dbReference type="Gene3D" id="1.10.10.10">
    <property type="entry name" value="Winged helix-like DNA-binding domain superfamily/Winged helix DNA-binding domain"/>
    <property type="match status" value="2"/>
</dbReference>
<dbReference type="InterPro" id="IPR007630">
    <property type="entry name" value="RNA_pol_sigma70_r4"/>
</dbReference>
<dbReference type="PANTHER" id="PTHR30603">
    <property type="entry name" value="RNA POLYMERASE SIGMA FACTOR RPO"/>
    <property type="match status" value="1"/>
</dbReference>
<evidence type="ECO:0000259" key="6">
    <source>
        <dbReference type="Pfam" id="PF04539"/>
    </source>
</evidence>
<dbReference type="InterPro" id="IPR014284">
    <property type="entry name" value="RNA_pol_sigma-70_dom"/>
</dbReference>
<dbReference type="InterPro" id="IPR000943">
    <property type="entry name" value="RNA_pol_sigma70"/>
</dbReference>
<evidence type="ECO:0000256" key="5">
    <source>
        <dbReference type="ARBA" id="ARBA00023163"/>
    </source>
</evidence>
<dbReference type="Pfam" id="PF04539">
    <property type="entry name" value="Sigma70_r3"/>
    <property type="match status" value="1"/>
</dbReference>
<dbReference type="InterPro" id="IPR013324">
    <property type="entry name" value="RNA_pol_sigma_r3/r4-like"/>
</dbReference>
<dbReference type="Gene3D" id="1.20.120.1810">
    <property type="match status" value="1"/>
</dbReference>
<dbReference type="AlphaFoldDB" id="A0A9Q0J5T9"/>
<dbReference type="InterPro" id="IPR007624">
    <property type="entry name" value="RNA_pol_sigma70_r3"/>
</dbReference>
<reference evidence="9" key="1">
    <citation type="submission" date="2022-02" db="EMBL/GenBank/DDBJ databases">
        <authorList>
            <person name="Henning P.M."/>
            <person name="McCubbin A.G."/>
            <person name="Shore J.S."/>
        </authorList>
    </citation>
    <scope>NUCLEOTIDE SEQUENCE</scope>
    <source>
        <strain evidence="9">F60SS</strain>
        <tissue evidence="9">Leaves</tissue>
    </source>
</reference>
<dbReference type="InterPro" id="IPR050239">
    <property type="entry name" value="Sigma-70_RNA_pol_init_factors"/>
</dbReference>
<dbReference type="Pfam" id="PF04542">
    <property type="entry name" value="Sigma70_r2"/>
    <property type="match status" value="1"/>
</dbReference>
<evidence type="ECO:0008006" key="11">
    <source>
        <dbReference type="Google" id="ProtNLM"/>
    </source>
</evidence>
<evidence type="ECO:0000256" key="2">
    <source>
        <dbReference type="ARBA" id="ARBA00023015"/>
    </source>
</evidence>
<keyword evidence="3" id="KW-0731">Sigma factor</keyword>
<dbReference type="GO" id="GO:0003677">
    <property type="term" value="F:DNA binding"/>
    <property type="evidence" value="ECO:0007669"/>
    <property type="project" value="UniProtKB-KW"/>
</dbReference>
<evidence type="ECO:0000256" key="3">
    <source>
        <dbReference type="ARBA" id="ARBA00023082"/>
    </source>
</evidence>
<dbReference type="InterPro" id="IPR036388">
    <property type="entry name" value="WH-like_DNA-bd_sf"/>
</dbReference>
<evidence type="ECO:0000256" key="1">
    <source>
        <dbReference type="ARBA" id="ARBA00007788"/>
    </source>
</evidence>
<evidence type="ECO:0000313" key="9">
    <source>
        <dbReference type="EMBL" id="KAJ4829097.1"/>
    </source>
</evidence>
<reference evidence="9" key="2">
    <citation type="journal article" date="2023" name="Plants (Basel)">
        <title>Annotation of the Turnera subulata (Passifloraceae) Draft Genome Reveals the S-Locus Evolved after the Divergence of Turneroideae from Passifloroideae in a Stepwise Manner.</title>
        <authorList>
            <person name="Henning P.M."/>
            <person name="Roalson E.H."/>
            <person name="Mir W."/>
            <person name="McCubbin A.G."/>
            <person name="Shore J.S."/>
        </authorList>
    </citation>
    <scope>NUCLEOTIDE SEQUENCE</scope>
    <source>
        <strain evidence="9">F60SS</strain>
    </source>
</reference>